<comment type="caution">
    <text evidence="15">The sequence shown here is derived from an EMBL/GenBank/DDBJ whole genome shotgun (WGS) entry which is preliminary data.</text>
</comment>
<reference evidence="15 16" key="1">
    <citation type="journal article" date="2023" name="bioRxiv">
        <title>Genome report: Whole genome sequence and annotation of Penstemon davidsonii.</title>
        <authorList>
            <person name="Ostevik K.L."/>
            <person name="Alabady M."/>
            <person name="Zhang M."/>
            <person name="Rausher M.D."/>
        </authorList>
    </citation>
    <scope>NUCLEOTIDE SEQUENCE [LARGE SCALE GENOMIC DNA]</scope>
    <source>
        <strain evidence="15">DNT005</strain>
        <tissue evidence="15">Whole leaf</tissue>
    </source>
</reference>
<dbReference type="PROSITE" id="PS00107">
    <property type="entry name" value="PROTEIN_KINASE_ATP"/>
    <property type="match status" value="1"/>
</dbReference>
<dbReference type="Pfam" id="PF00560">
    <property type="entry name" value="LRR_1"/>
    <property type="match status" value="5"/>
</dbReference>
<dbReference type="InterPro" id="IPR050647">
    <property type="entry name" value="Plant_LRR-RLKs"/>
</dbReference>
<proteinExistence type="predicted"/>
<evidence type="ECO:0000256" key="6">
    <source>
        <dbReference type="ARBA" id="ARBA00022741"/>
    </source>
</evidence>
<evidence type="ECO:0000259" key="14">
    <source>
        <dbReference type="PROSITE" id="PS50011"/>
    </source>
</evidence>
<dbReference type="Proteomes" id="UP001291926">
    <property type="component" value="Unassembled WGS sequence"/>
</dbReference>
<sequence>MLDFTQNRISGRIPAEISYLSHLQILNLASNQLIGNIPLSLSNISSLVHLNLGTNELIGSIPNEFERLVNLRYLDLTINNLSDIVPPSIYNLSSLVYLAFASNNLSGELPGNIAFTLPNLLGFNFCINKFTGTIPWSLHNLTNIRTIRMARNLLHGSIPPGLGNLPNLEMYNIGFNSIVGGLDFLELLTNSTRLNFLAIDFNLLEGVIPESIGNLSKVLTKFFMGGNNIYGTIPFTIGELKALDLLNMSYSSISGEIPQEIGQLTELRVLGLADNMLSGNLPNSLGNLQLLTRIDLSKNELVGQIPNSFANFQDLISLDLSNNKLNGSIPRHVISLPRLSAFLNLSHNHFSGPIPEEIGVLENVVTINISDNKLSGNIPDSISNCISLEQLLLARNELSGRIPDTLASVKGLETLDLSSNQLSGAIPFGLQSLQSLQFLNLSFNRLEGEIPKGGVFADSSKVYLESNPNLCSDMSCENTRGKRLTSSFIYVIISVSIVIFLCFVIGLIYYFRKGKGMKKSSFEFLKAQHQMVSYDDLRLATDNFSEEKLIGNGSFGFVYKGLLQGVVVAVKVLDATIARSRKSFLAECEALRNVRHRNLVKLVTVCSSIDSKNDEFLALVYEFMSNGSLDDWLTGKVRRADGTTLSLLDRLRCAIGIASAIDYLHNETEMPIVHCDLKPSNVLLDSDMTPKVSDFGLAKILLHTDNNEFSISCTHTLRGSIGYIPPEYGYGEKPSSAGDVYDIPNINISDLAYYSSVDKSGLGLKLYLENKTGLFDMDQIWS</sequence>
<keyword evidence="2" id="KW-0433">Leucine-rich repeat</keyword>
<dbReference type="EMBL" id="JAYDYQ010002687">
    <property type="protein sequence ID" value="KAK4479607.1"/>
    <property type="molecule type" value="Genomic_DNA"/>
</dbReference>
<dbReference type="PANTHER" id="PTHR48056:SF89">
    <property type="entry name" value="OS06G0585982 PROTEIN"/>
    <property type="match status" value="1"/>
</dbReference>
<name>A0ABR0CR79_9LAMI</name>
<feature type="domain" description="Protein kinase" evidence="14">
    <location>
        <begin position="544"/>
        <end position="782"/>
    </location>
</feature>
<dbReference type="PANTHER" id="PTHR48056">
    <property type="entry name" value="LRR RECEPTOR-LIKE SERINE/THREONINE-PROTEIN KINASE-RELATED"/>
    <property type="match status" value="1"/>
</dbReference>
<organism evidence="15 16">
    <name type="scientific">Penstemon davidsonii</name>
    <dbReference type="NCBI Taxonomy" id="160366"/>
    <lineage>
        <taxon>Eukaryota</taxon>
        <taxon>Viridiplantae</taxon>
        <taxon>Streptophyta</taxon>
        <taxon>Embryophyta</taxon>
        <taxon>Tracheophyta</taxon>
        <taxon>Spermatophyta</taxon>
        <taxon>Magnoliopsida</taxon>
        <taxon>eudicotyledons</taxon>
        <taxon>Gunneridae</taxon>
        <taxon>Pentapetalae</taxon>
        <taxon>asterids</taxon>
        <taxon>lamiids</taxon>
        <taxon>Lamiales</taxon>
        <taxon>Plantaginaceae</taxon>
        <taxon>Cheloneae</taxon>
        <taxon>Penstemon</taxon>
    </lineage>
</organism>
<dbReference type="Gene3D" id="3.80.10.10">
    <property type="entry name" value="Ribonuclease Inhibitor"/>
    <property type="match status" value="2"/>
</dbReference>
<dbReference type="InterPro" id="IPR008271">
    <property type="entry name" value="Ser/Thr_kinase_AS"/>
</dbReference>
<keyword evidence="16" id="KW-1185">Reference proteome</keyword>
<keyword evidence="9 13" id="KW-1133">Transmembrane helix</keyword>
<keyword evidence="10 13" id="KW-0472">Membrane</keyword>
<keyword evidence="5" id="KW-0677">Repeat</keyword>
<dbReference type="PROSITE" id="PS51450">
    <property type="entry name" value="LRR"/>
    <property type="match status" value="1"/>
</dbReference>
<evidence type="ECO:0000256" key="4">
    <source>
        <dbReference type="ARBA" id="ARBA00022692"/>
    </source>
</evidence>
<evidence type="ECO:0000256" key="12">
    <source>
        <dbReference type="PROSITE-ProRule" id="PRU10141"/>
    </source>
</evidence>
<comment type="subcellular location">
    <subcellularLocation>
        <location evidence="1">Membrane</location>
    </subcellularLocation>
</comment>
<dbReference type="InterPro" id="IPR003591">
    <property type="entry name" value="Leu-rich_rpt_typical-subtyp"/>
</dbReference>
<dbReference type="SMART" id="SM00220">
    <property type="entry name" value="S_TKc"/>
    <property type="match status" value="1"/>
</dbReference>
<evidence type="ECO:0000256" key="8">
    <source>
        <dbReference type="ARBA" id="ARBA00022840"/>
    </source>
</evidence>
<evidence type="ECO:0000256" key="7">
    <source>
        <dbReference type="ARBA" id="ARBA00022777"/>
    </source>
</evidence>
<feature type="transmembrane region" description="Helical" evidence="13">
    <location>
        <begin position="488"/>
        <end position="511"/>
    </location>
</feature>
<dbReference type="PROSITE" id="PS50011">
    <property type="entry name" value="PROTEIN_KINASE_DOM"/>
    <property type="match status" value="1"/>
</dbReference>
<dbReference type="Pfam" id="PF00069">
    <property type="entry name" value="Pkinase"/>
    <property type="match status" value="1"/>
</dbReference>
<keyword evidence="7" id="KW-0418">Kinase</keyword>
<evidence type="ECO:0000256" key="3">
    <source>
        <dbReference type="ARBA" id="ARBA00022679"/>
    </source>
</evidence>
<dbReference type="InterPro" id="IPR001611">
    <property type="entry name" value="Leu-rich_rpt"/>
</dbReference>
<evidence type="ECO:0000256" key="9">
    <source>
        <dbReference type="ARBA" id="ARBA00022989"/>
    </source>
</evidence>
<protein>
    <recommendedName>
        <fullName evidence="14">Protein kinase domain-containing protein</fullName>
    </recommendedName>
</protein>
<keyword evidence="3" id="KW-0808">Transferase</keyword>
<dbReference type="Pfam" id="PF13855">
    <property type="entry name" value="LRR_8"/>
    <property type="match status" value="2"/>
</dbReference>
<dbReference type="InterPro" id="IPR000719">
    <property type="entry name" value="Prot_kinase_dom"/>
</dbReference>
<evidence type="ECO:0000256" key="11">
    <source>
        <dbReference type="ARBA" id="ARBA00023180"/>
    </source>
</evidence>
<evidence type="ECO:0000256" key="10">
    <source>
        <dbReference type="ARBA" id="ARBA00023136"/>
    </source>
</evidence>
<evidence type="ECO:0000256" key="1">
    <source>
        <dbReference type="ARBA" id="ARBA00004370"/>
    </source>
</evidence>
<dbReference type="SUPFAM" id="SSF56112">
    <property type="entry name" value="Protein kinase-like (PK-like)"/>
    <property type="match status" value="1"/>
</dbReference>
<evidence type="ECO:0000256" key="2">
    <source>
        <dbReference type="ARBA" id="ARBA00022614"/>
    </source>
</evidence>
<dbReference type="SUPFAM" id="SSF52047">
    <property type="entry name" value="RNI-like"/>
    <property type="match status" value="1"/>
</dbReference>
<dbReference type="InterPro" id="IPR017441">
    <property type="entry name" value="Protein_kinase_ATP_BS"/>
</dbReference>
<keyword evidence="4 13" id="KW-0812">Transmembrane</keyword>
<dbReference type="SUPFAM" id="SSF52058">
    <property type="entry name" value="L domain-like"/>
    <property type="match status" value="1"/>
</dbReference>
<feature type="binding site" evidence="12">
    <location>
        <position position="571"/>
    </location>
    <ligand>
        <name>ATP</name>
        <dbReference type="ChEBI" id="CHEBI:30616"/>
    </ligand>
</feature>
<gene>
    <name evidence="15" type="ORF">RD792_015131</name>
</gene>
<dbReference type="PROSITE" id="PS00108">
    <property type="entry name" value="PROTEIN_KINASE_ST"/>
    <property type="match status" value="1"/>
</dbReference>
<keyword evidence="6 12" id="KW-0547">Nucleotide-binding</keyword>
<dbReference type="InterPro" id="IPR032675">
    <property type="entry name" value="LRR_dom_sf"/>
</dbReference>
<keyword evidence="11" id="KW-0325">Glycoprotein</keyword>
<keyword evidence="8 12" id="KW-0067">ATP-binding</keyword>
<evidence type="ECO:0000256" key="5">
    <source>
        <dbReference type="ARBA" id="ARBA00022737"/>
    </source>
</evidence>
<evidence type="ECO:0000313" key="16">
    <source>
        <dbReference type="Proteomes" id="UP001291926"/>
    </source>
</evidence>
<dbReference type="SMART" id="SM00369">
    <property type="entry name" value="LRR_TYP"/>
    <property type="match status" value="8"/>
</dbReference>
<dbReference type="PRINTS" id="PR00019">
    <property type="entry name" value="LEURICHRPT"/>
</dbReference>
<dbReference type="Gene3D" id="3.30.200.20">
    <property type="entry name" value="Phosphorylase Kinase, domain 1"/>
    <property type="match status" value="1"/>
</dbReference>
<dbReference type="InterPro" id="IPR011009">
    <property type="entry name" value="Kinase-like_dom_sf"/>
</dbReference>
<evidence type="ECO:0000256" key="13">
    <source>
        <dbReference type="SAM" id="Phobius"/>
    </source>
</evidence>
<dbReference type="Gene3D" id="1.10.510.10">
    <property type="entry name" value="Transferase(Phosphotransferase) domain 1"/>
    <property type="match status" value="1"/>
</dbReference>
<accession>A0ABR0CR79</accession>
<evidence type="ECO:0000313" key="15">
    <source>
        <dbReference type="EMBL" id="KAK4479607.1"/>
    </source>
</evidence>